<feature type="signal peptide" evidence="9">
    <location>
        <begin position="1"/>
        <end position="33"/>
    </location>
</feature>
<dbReference type="PROSITE" id="PS00138">
    <property type="entry name" value="SUBTILASE_SER"/>
    <property type="match status" value="1"/>
</dbReference>
<feature type="active site" description="Charge relay system" evidence="5 6">
    <location>
        <position position="450"/>
    </location>
</feature>
<dbReference type="PROSITE" id="PS00136">
    <property type="entry name" value="SUBTILASE_ASP"/>
    <property type="match status" value="1"/>
</dbReference>
<evidence type="ECO:0000256" key="8">
    <source>
        <dbReference type="SAM" id="MobiDB-lite"/>
    </source>
</evidence>
<dbReference type="STRING" id="1184609.KILIM_062_00080"/>
<protein>
    <submittedName>
        <fullName evidence="11">Putative peptidase S8 family protein</fullName>
    </submittedName>
</protein>
<evidence type="ECO:0000256" key="7">
    <source>
        <dbReference type="RuleBase" id="RU003355"/>
    </source>
</evidence>
<comment type="similarity">
    <text evidence="1 6 7">Belongs to the peptidase S8 family.</text>
</comment>
<dbReference type="InterPro" id="IPR023827">
    <property type="entry name" value="Peptidase_S8_Asp-AS"/>
</dbReference>
<feature type="active site" description="Charge relay system" evidence="5 6">
    <location>
        <position position="217"/>
    </location>
</feature>
<dbReference type="PRINTS" id="PR00723">
    <property type="entry name" value="SUBTILISIN"/>
</dbReference>
<evidence type="ECO:0000256" key="9">
    <source>
        <dbReference type="SAM" id="SignalP"/>
    </source>
</evidence>
<evidence type="ECO:0000313" key="11">
    <source>
        <dbReference type="EMBL" id="GAB97261.1"/>
    </source>
</evidence>
<evidence type="ECO:0000256" key="2">
    <source>
        <dbReference type="ARBA" id="ARBA00022670"/>
    </source>
</evidence>
<gene>
    <name evidence="11" type="ORF">KILIM_062_00080</name>
</gene>
<dbReference type="MEROPS" id="S08.091"/>
<dbReference type="PROSITE" id="PS51892">
    <property type="entry name" value="SUBTILASE"/>
    <property type="match status" value="1"/>
</dbReference>
<dbReference type="EMBL" id="BAHD01000062">
    <property type="protein sequence ID" value="GAB97261.1"/>
    <property type="molecule type" value="Genomic_DNA"/>
</dbReference>
<feature type="compositionally biased region" description="Low complexity" evidence="8">
    <location>
        <begin position="163"/>
        <end position="175"/>
    </location>
</feature>
<feature type="chain" id="PRO_5003898672" evidence="9">
    <location>
        <begin position="34"/>
        <end position="519"/>
    </location>
</feature>
<keyword evidence="2 6" id="KW-0645">Protease</keyword>
<dbReference type="PANTHER" id="PTHR43806:SF11">
    <property type="entry name" value="CEREVISIN-RELATED"/>
    <property type="match status" value="1"/>
</dbReference>
<evidence type="ECO:0000259" key="10">
    <source>
        <dbReference type="Pfam" id="PF00082"/>
    </source>
</evidence>
<keyword evidence="3 6" id="KW-0378">Hydrolase</keyword>
<dbReference type="SUPFAM" id="SSF52743">
    <property type="entry name" value="Subtilisin-like"/>
    <property type="match status" value="1"/>
</dbReference>
<feature type="region of interest" description="Disordered" evidence="8">
    <location>
        <begin position="154"/>
        <end position="184"/>
    </location>
</feature>
<dbReference type="eggNOG" id="COG1404">
    <property type="taxonomic scope" value="Bacteria"/>
</dbReference>
<dbReference type="InterPro" id="IPR050131">
    <property type="entry name" value="Peptidase_S8_subtilisin-like"/>
</dbReference>
<dbReference type="Proteomes" id="UP000008366">
    <property type="component" value="Unassembled WGS sequence"/>
</dbReference>
<reference evidence="11 12" key="1">
    <citation type="submission" date="2012-08" db="EMBL/GenBank/DDBJ databases">
        <title>Whole genome shotgun sequence of Kineosphaera limosa NBRC 100340.</title>
        <authorList>
            <person name="Yoshida I."/>
            <person name="Isaki S."/>
            <person name="Hosoyama A."/>
            <person name="Tsuchikane K."/>
            <person name="Katsumata H."/>
            <person name="Ando Y."/>
            <person name="Ohji S."/>
            <person name="Hamada M."/>
            <person name="Tamura T."/>
            <person name="Yamazoe A."/>
            <person name="Yamazaki S."/>
            <person name="Fujita N."/>
        </authorList>
    </citation>
    <scope>NUCLEOTIDE SEQUENCE [LARGE SCALE GENOMIC DNA]</scope>
    <source>
        <strain evidence="11 12">NBRC 100340</strain>
    </source>
</reference>
<evidence type="ECO:0000256" key="6">
    <source>
        <dbReference type="PROSITE-ProRule" id="PRU01240"/>
    </source>
</evidence>
<feature type="region of interest" description="Disordered" evidence="8">
    <location>
        <begin position="52"/>
        <end position="73"/>
    </location>
</feature>
<evidence type="ECO:0000256" key="5">
    <source>
        <dbReference type="PIRSR" id="PIRSR615500-1"/>
    </source>
</evidence>
<dbReference type="InterPro" id="IPR023828">
    <property type="entry name" value="Peptidase_S8_Ser-AS"/>
</dbReference>
<feature type="active site" description="Charge relay system" evidence="5 6">
    <location>
        <position position="259"/>
    </location>
</feature>
<dbReference type="InterPro" id="IPR022398">
    <property type="entry name" value="Peptidase_S8_His-AS"/>
</dbReference>
<accession>K6WTT1</accession>
<comment type="caution">
    <text evidence="11">The sequence shown here is derived from an EMBL/GenBank/DDBJ whole genome shotgun (WGS) entry which is preliminary data.</text>
</comment>
<name>K6WTT1_9MICO</name>
<keyword evidence="12" id="KW-1185">Reference proteome</keyword>
<dbReference type="RefSeq" id="WP_006593793.1">
    <property type="nucleotide sequence ID" value="NZ_BAHD01000062.1"/>
</dbReference>
<dbReference type="InterPro" id="IPR000209">
    <property type="entry name" value="Peptidase_S8/S53_dom"/>
</dbReference>
<keyword evidence="4 6" id="KW-0720">Serine protease</keyword>
<dbReference type="AlphaFoldDB" id="K6WTT1"/>
<keyword evidence="9" id="KW-0732">Signal</keyword>
<proteinExistence type="inferred from homology"/>
<dbReference type="Pfam" id="PF00082">
    <property type="entry name" value="Peptidase_S8"/>
    <property type="match status" value="1"/>
</dbReference>
<sequence>MNAPSHRRLLAVCLGLGLVVAPLQGLAVGPANGSPEVHHAALQALDSATTAQQAQAAQQSQAAGQAPTAGAASQAARPSAFVVNVGSGGRIADGRLHVVRTAVVKAGGRVVQEWPQIGVLVVHSTRADFATRLRPGAATGITSVGPTRTVPITESLRSVRANPPRAGLASPAAPRRSPDPKEREQWGLAAVRAVGATPAAATMSARTLAGVTVAVVDSGIEAAHPDLRGRIDASASVDCTNGGRPDRTPSRWLNTTSGHGTHVAGIIAAARNGVGGSGVAPGVRLASVKVVNNDGFIYPEYAICGIISVADKGIRLANHSYYVDPWQFWCSTDKRQAAGREAVRRAFAYAHSRGVLSVAAAGNEGLDLARKTRDVASPGDSAPVARTLNSTCLNLPAELPGVVTVSAADPGARLADYSNYGRNVIDVIAPGSDIVSTVPGRSWAQMSGTSMAAPFTTGVLALLAARNPTASPNQLSALLLRQARDVPCPRGDRRCTGTTARNSFAGEGMVDASRAVGRP</sequence>
<dbReference type="PROSITE" id="PS00137">
    <property type="entry name" value="SUBTILASE_HIS"/>
    <property type="match status" value="1"/>
</dbReference>
<dbReference type="GO" id="GO:0006508">
    <property type="term" value="P:proteolysis"/>
    <property type="evidence" value="ECO:0007669"/>
    <property type="project" value="UniProtKB-KW"/>
</dbReference>
<dbReference type="GO" id="GO:0004252">
    <property type="term" value="F:serine-type endopeptidase activity"/>
    <property type="evidence" value="ECO:0007669"/>
    <property type="project" value="UniProtKB-UniRule"/>
</dbReference>
<feature type="domain" description="Peptidase S8/S53" evidence="10">
    <location>
        <begin position="210"/>
        <end position="486"/>
    </location>
</feature>
<evidence type="ECO:0000256" key="4">
    <source>
        <dbReference type="ARBA" id="ARBA00022825"/>
    </source>
</evidence>
<evidence type="ECO:0000256" key="3">
    <source>
        <dbReference type="ARBA" id="ARBA00022801"/>
    </source>
</evidence>
<dbReference type="PANTHER" id="PTHR43806">
    <property type="entry name" value="PEPTIDASE S8"/>
    <property type="match status" value="1"/>
</dbReference>
<dbReference type="Gene3D" id="3.40.50.200">
    <property type="entry name" value="Peptidase S8/S53 domain"/>
    <property type="match status" value="1"/>
</dbReference>
<dbReference type="InterPro" id="IPR036852">
    <property type="entry name" value="Peptidase_S8/S53_dom_sf"/>
</dbReference>
<dbReference type="InterPro" id="IPR015500">
    <property type="entry name" value="Peptidase_S8_subtilisin-rel"/>
</dbReference>
<organism evidence="11 12">
    <name type="scientific">Kineosphaera limosa NBRC 100340</name>
    <dbReference type="NCBI Taxonomy" id="1184609"/>
    <lineage>
        <taxon>Bacteria</taxon>
        <taxon>Bacillati</taxon>
        <taxon>Actinomycetota</taxon>
        <taxon>Actinomycetes</taxon>
        <taxon>Micrococcales</taxon>
        <taxon>Dermatophilaceae</taxon>
        <taxon>Kineosphaera</taxon>
    </lineage>
</organism>
<dbReference type="OrthoDB" id="9813435at2"/>
<evidence type="ECO:0000256" key="1">
    <source>
        <dbReference type="ARBA" id="ARBA00011073"/>
    </source>
</evidence>
<evidence type="ECO:0000313" key="12">
    <source>
        <dbReference type="Proteomes" id="UP000008366"/>
    </source>
</evidence>